<keyword evidence="9" id="KW-0408">Iron</keyword>
<evidence type="ECO:0000256" key="10">
    <source>
        <dbReference type="ARBA" id="ARBA00023014"/>
    </source>
</evidence>
<dbReference type="SFLD" id="SFLDG01066">
    <property type="entry name" value="organic_radical-activating_enz"/>
    <property type="match status" value="1"/>
</dbReference>
<dbReference type="CDD" id="cd01335">
    <property type="entry name" value="Radical_SAM"/>
    <property type="match status" value="1"/>
</dbReference>
<keyword evidence="8 12" id="KW-0560">Oxidoreductase</keyword>
<sequence length="174" mass="19306">MNLRIAGITKESIVDGPGLRVVVFTQGCPHHCRGCHNPQTHDPAGGTLIDTSEILSQLRGARLIRGITFSGGEPFLQAEPLAQIAAQVKRVNYDVVTYTGFVFEKLLTMSLRRKGILDLLQHTDLLVDGPYQEERRDLRLAFRGSANQRLIDVPRSLAQNKVLLWQDPAAVRLA</sequence>
<dbReference type="PANTHER" id="PTHR30352">
    <property type="entry name" value="PYRUVATE FORMATE-LYASE-ACTIVATING ENZYME"/>
    <property type="match status" value="1"/>
</dbReference>
<evidence type="ECO:0000256" key="11">
    <source>
        <dbReference type="ARBA" id="ARBA00047365"/>
    </source>
</evidence>
<keyword evidence="10" id="KW-0411">Iron-sulfur</keyword>
<dbReference type="Gene3D" id="3.20.20.70">
    <property type="entry name" value="Aldolase class I"/>
    <property type="match status" value="1"/>
</dbReference>
<dbReference type="RefSeq" id="WP_122627142.1">
    <property type="nucleotide sequence ID" value="NZ_UPPP01000061.1"/>
</dbReference>
<dbReference type="Proteomes" id="UP000277811">
    <property type="component" value="Unassembled WGS sequence"/>
</dbReference>
<evidence type="ECO:0000256" key="6">
    <source>
        <dbReference type="ARBA" id="ARBA00022691"/>
    </source>
</evidence>
<evidence type="ECO:0000256" key="4">
    <source>
        <dbReference type="ARBA" id="ARBA00014281"/>
    </source>
</evidence>
<dbReference type="InterPro" id="IPR001989">
    <property type="entry name" value="Radical_activat_CS"/>
</dbReference>
<dbReference type="InterPro" id="IPR058240">
    <property type="entry name" value="rSAM_sf"/>
</dbReference>
<accession>A0A498R446</accession>
<dbReference type="PIRSF" id="PIRSF000368">
    <property type="entry name" value="NrdG"/>
    <property type="match status" value="1"/>
</dbReference>
<evidence type="ECO:0000259" key="13">
    <source>
        <dbReference type="PROSITE" id="PS51918"/>
    </source>
</evidence>
<evidence type="ECO:0000256" key="9">
    <source>
        <dbReference type="ARBA" id="ARBA00023004"/>
    </source>
</evidence>
<dbReference type="NCBIfam" id="TIGR02491">
    <property type="entry name" value="NrdG"/>
    <property type="match status" value="1"/>
</dbReference>
<protein>
    <recommendedName>
        <fullName evidence="4 12">Anaerobic ribonucleoside-triphosphate reductase-activating protein</fullName>
        <ecNumber evidence="12">1.97.1.-</ecNumber>
    </recommendedName>
</protein>
<dbReference type="EC" id="1.97.1.-" evidence="12"/>
<comment type="cofactor">
    <cofactor evidence="1">
        <name>[4Fe-4S] cluster</name>
        <dbReference type="ChEBI" id="CHEBI:49883"/>
    </cofactor>
</comment>
<feature type="domain" description="Radical SAM core" evidence="13">
    <location>
        <begin position="14"/>
        <end position="174"/>
    </location>
</feature>
<proteinExistence type="inferred from homology"/>
<reference evidence="14 15" key="1">
    <citation type="submission" date="2018-06" db="EMBL/GenBank/DDBJ databases">
        <authorList>
            <person name="Strepis N."/>
        </authorList>
    </citation>
    <scope>NUCLEOTIDE SEQUENCE [LARGE SCALE GENOMIC DNA]</scope>
    <source>
        <strain evidence="14">LUCI</strain>
    </source>
</reference>
<dbReference type="EMBL" id="UPPP01000061">
    <property type="protein sequence ID" value="VBB06201.1"/>
    <property type="molecule type" value="Genomic_DNA"/>
</dbReference>
<dbReference type="SFLD" id="SFLDS00029">
    <property type="entry name" value="Radical_SAM"/>
    <property type="match status" value="1"/>
</dbReference>
<dbReference type="InterPro" id="IPR013785">
    <property type="entry name" value="Aldolase_TIM"/>
</dbReference>
<dbReference type="InterPro" id="IPR012837">
    <property type="entry name" value="NrdG"/>
</dbReference>
<dbReference type="PANTHER" id="PTHR30352:SF2">
    <property type="entry name" value="ANAEROBIC RIBONUCLEOSIDE-TRIPHOSPHATE REDUCTASE-ACTIVATING PROTEIN"/>
    <property type="match status" value="1"/>
</dbReference>
<keyword evidence="6" id="KW-0949">S-adenosyl-L-methionine</keyword>
<evidence type="ECO:0000256" key="8">
    <source>
        <dbReference type="ARBA" id="ARBA00023002"/>
    </source>
</evidence>
<dbReference type="InterPro" id="IPR007197">
    <property type="entry name" value="rSAM"/>
</dbReference>
<dbReference type="GO" id="GO:0043365">
    <property type="term" value="F:[formate-C-acetyltransferase]-activating enzyme activity"/>
    <property type="evidence" value="ECO:0007669"/>
    <property type="project" value="InterPro"/>
</dbReference>
<evidence type="ECO:0000256" key="12">
    <source>
        <dbReference type="PIRNR" id="PIRNR000368"/>
    </source>
</evidence>
<comment type="function">
    <text evidence="2 12">Activation of anaerobic ribonucleoside-triphosphate reductase under anaerobic conditions by generation of an organic free radical, using S-adenosylmethionine and reduced flavodoxin as cosubstrates to produce 5'-deoxy-adenosine.</text>
</comment>
<evidence type="ECO:0000256" key="7">
    <source>
        <dbReference type="ARBA" id="ARBA00022723"/>
    </source>
</evidence>
<name>A0A498R446_9FIRM</name>
<evidence type="ECO:0000256" key="5">
    <source>
        <dbReference type="ARBA" id="ARBA00022485"/>
    </source>
</evidence>
<evidence type="ECO:0000256" key="1">
    <source>
        <dbReference type="ARBA" id="ARBA00001966"/>
    </source>
</evidence>
<dbReference type="SFLD" id="SFLDG01063">
    <property type="entry name" value="activating_enzymes__group_1"/>
    <property type="match status" value="1"/>
</dbReference>
<dbReference type="PROSITE" id="PS01087">
    <property type="entry name" value="RADICAL_ACTIVATING"/>
    <property type="match status" value="1"/>
</dbReference>
<dbReference type="GO" id="GO:0051539">
    <property type="term" value="F:4 iron, 4 sulfur cluster binding"/>
    <property type="evidence" value="ECO:0007669"/>
    <property type="project" value="UniProtKB-KW"/>
</dbReference>
<dbReference type="PROSITE" id="PS51918">
    <property type="entry name" value="RADICAL_SAM"/>
    <property type="match status" value="1"/>
</dbReference>
<evidence type="ECO:0000313" key="14">
    <source>
        <dbReference type="EMBL" id="VBB06201.1"/>
    </source>
</evidence>
<dbReference type="SFLD" id="SFLDF00299">
    <property type="entry name" value="anaerobic_ribonucleoside-triph"/>
    <property type="match status" value="1"/>
</dbReference>
<evidence type="ECO:0000313" key="15">
    <source>
        <dbReference type="Proteomes" id="UP000277811"/>
    </source>
</evidence>
<dbReference type="GO" id="GO:0046872">
    <property type="term" value="F:metal ion binding"/>
    <property type="evidence" value="ECO:0007669"/>
    <property type="project" value="UniProtKB-KW"/>
</dbReference>
<dbReference type="InterPro" id="IPR034457">
    <property type="entry name" value="Organic_radical-activating"/>
</dbReference>
<comment type="catalytic activity">
    <reaction evidence="11">
        <text>glycyl-[protein] + reduced [flavodoxin] + S-adenosyl-L-methionine = glycin-2-yl radical-[protein] + semiquinone [flavodoxin] + 5'-deoxyadenosine + L-methionine + H(+)</text>
        <dbReference type="Rhea" id="RHEA:61976"/>
        <dbReference type="Rhea" id="RHEA-COMP:10622"/>
        <dbReference type="Rhea" id="RHEA-COMP:14480"/>
        <dbReference type="Rhea" id="RHEA-COMP:15993"/>
        <dbReference type="Rhea" id="RHEA-COMP:15994"/>
        <dbReference type="ChEBI" id="CHEBI:15378"/>
        <dbReference type="ChEBI" id="CHEBI:17319"/>
        <dbReference type="ChEBI" id="CHEBI:29947"/>
        <dbReference type="ChEBI" id="CHEBI:32722"/>
        <dbReference type="ChEBI" id="CHEBI:57618"/>
        <dbReference type="ChEBI" id="CHEBI:57844"/>
        <dbReference type="ChEBI" id="CHEBI:59789"/>
        <dbReference type="ChEBI" id="CHEBI:140311"/>
    </reaction>
</comment>
<dbReference type="OrthoDB" id="9782387at2"/>
<evidence type="ECO:0000256" key="2">
    <source>
        <dbReference type="ARBA" id="ARBA00003852"/>
    </source>
</evidence>
<dbReference type="GO" id="GO:0004748">
    <property type="term" value="F:ribonucleoside-diphosphate reductase activity, thioredoxin disulfide as acceptor"/>
    <property type="evidence" value="ECO:0007669"/>
    <property type="project" value="TreeGrafter"/>
</dbReference>
<keyword evidence="5" id="KW-0004">4Fe-4S</keyword>
<gene>
    <name evidence="14" type="ORF">LUCI_1417</name>
</gene>
<dbReference type="SUPFAM" id="SSF102114">
    <property type="entry name" value="Radical SAM enzymes"/>
    <property type="match status" value="1"/>
</dbReference>
<keyword evidence="15" id="KW-1185">Reference proteome</keyword>
<dbReference type="Pfam" id="PF13353">
    <property type="entry name" value="Fer4_12"/>
    <property type="match status" value="1"/>
</dbReference>
<comment type="similarity">
    <text evidence="3 12">Belongs to the organic radical-activating enzymes family.</text>
</comment>
<organism evidence="14 15">
    <name type="scientific">Lucifera butyrica</name>
    <dbReference type="NCBI Taxonomy" id="1351585"/>
    <lineage>
        <taxon>Bacteria</taxon>
        <taxon>Bacillati</taxon>
        <taxon>Bacillota</taxon>
        <taxon>Negativicutes</taxon>
        <taxon>Veillonellales</taxon>
        <taxon>Veillonellaceae</taxon>
        <taxon>Lucifera</taxon>
    </lineage>
</organism>
<dbReference type="AlphaFoldDB" id="A0A498R446"/>
<evidence type="ECO:0000256" key="3">
    <source>
        <dbReference type="ARBA" id="ARBA00009777"/>
    </source>
</evidence>
<keyword evidence="7" id="KW-0479">Metal-binding</keyword>